<evidence type="ECO:0000313" key="2">
    <source>
        <dbReference type="EMBL" id="TWW08119.1"/>
    </source>
</evidence>
<reference evidence="2 3" key="1">
    <citation type="submission" date="2019-08" db="EMBL/GenBank/DDBJ databases">
        <title>100 year-old enigma solved: identification of Planctomyces bekefii, the type genus and species of the phylum Planctomycetes.</title>
        <authorList>
            <person name="Svetlana D.N."/>
            <person name="Overmann J."/>
        </authorList>
    </citation>
    <scope>NUCLEOTIDE SEQUENCE [LARGE SCALE GENOMIC DNA]</scope>
    <source>
        <strain evidence="2">Phe10_nw2017</strain>
    </source>
</reference>
<sequence length="95" mass="9894">MRRLLQRFLKDEGGIVVSAEIVLVTTVLVIGAMTGLSALSSAVNSELNSVAAACYNSYQDGYGNGNDGYNQGYNNPAYNGDELAGYGPVGPGDMP</sequence>
<keyword evidence="1" id="KW-1133">Transmembrane helix</keyword>
<accession>A0A5C6M1N9</accession>
<dbReference type="AlphaFoldDB" id="A0A5C6M1N9"/>
<evidence type="ECO:0000313" key="3">
    <source>
        <dbReference type="Proteomes" id="UP000321083"/>
    </source>
</evidence>
<evidence type="ECO:0000256" key="1">
    <source>
        <dbReference type="SAM" id="Phobius"/>
    </source>
</evidence>
<gene>
    <name evidence="2" type="ORF">E3A20_27520</name>
</gene>
<dbReference type="EMBL" id="SRHE01000833">
    <property type="protein sequence ID" value="TWW08119.1"/>
    <property type="molecule type" value="Genomic_DNA"/>
</dbReference>
<proteinExistence type="predicted"/>
<comment type="caution">
    <text evidence="2">The sequence shown here is derived from an EMBL/GenBank/DDBJ whole genome shotgun (WGS) entry which is preliminary data.</text>
</comment>
<keyword evidence="1" id="KW-0472">Membrane</keyword>
<keyword evidence="1" id="KW-0812">Transmembrane</keyword>
<keyword evidence="3" id="KW-1185">Reference proteome</keyword>
<organism evidence="2 3">
    <name type="scientific">Planctomyces bekefii</name>
    <dbReference type="NCBI Taxonomy" id="1653850"/>
    <lineage>
        <taxon>Bacteria</taxon>
        <taxon>Pseudomonadati</taxon>
        <taxon>Planctomycetota</taxon>
        <taxon>Planctomycetia</taxon>
        <taxon>Planctomycetales</taxon>
        <taxon>Planctomycetaceae</taxon>
        <taxon>Planctomyces</taxon>
    </lineage>
</organism>
<reference evidence="2 3" key="2">
    <citation type="submission" date="2019-08" db="EMBL/GenBank/DDBJ databases">
        <authorList>
            <person name="Henke P."/>
        </authorList>
    </citation>
    <scope>NUCLEOTIDE SEQUENCE [LARGE SCALE GENOMIC DNA]</scope>
    <source>
        <strain evidence="2">Phe10_nw2017</strain>
    </source>
</reference>
<feature type="transmembrane region" description="Helical" evidence="1">
    <location>
        <begin position="21"/>
        <end position="39"/>
    </location>
</feature>
<name>A0A5C6M1N9_9PLAN</name>
<dbReference type="Proteomes" id="UP000321083">
    <property type="component" value="Unassembled WGS sequence"/>
</dbReference>
<evidence type="ECO:0008006" key="4">
    <source>
        <dbReference type="Google" id="ProtNLM"/>
    </source>
</evidence>
<protein>
    <recommendedName>
        <fullName evidence="4">Pilus assembly protein</fullName>
    </recommendedName>
</protein>